<name>A0AA40P857_9PSED</name>
<dbReference type="EMBL" id="LJRO01000057">
    <property type="protein sequence ID" value="KPZ06552.1"/>
    <property type="molecule type" value="Genomic_DNA"/>
</dbReference>
<protein>
    <submittedName>
        <fullName evidence="1">RNA polymerase sigma-H factor AlgU</fullName>
    </submittedName>
</protein>
<accession>A0AA40P857</accession>
<dbReference type="Proteomes" id="UP000050523">
    <property type="component" value="Unassembled WGS sequence"/>
</dbReference>
<reference evidence="1 2" key="1">
    <citation type="submission" date="2015-09" db="EMBL/GenBank/DDBJ databases">
        <title>Genome announcement of multiple Pseudomonas syringae strains.</title>
        <authorList>
            <person name="Thakur S."/>
            <person name="Wang P.W."/>
            <person name="Gong Y."/>
            <person name="Weir B.S."/>
            <person name="Guttman D.S."/>
        </authorList>
    </citation>
    <scope>NUCLEOTIDE SEQUENCE [LARGE SCALE GENOMIC DNA]</scope>
    <source>
        <strain evidence="1 2">ICMP9151</strain>
    </source>
</reference>
<evidence type="ECO:0000313" key="1">
    <source>
        <dbReference type="EMBL" id="KPZ06552.1"/>
    </source>
</evidence>
<evidence type="ECO:0000313" key="2">
    <source>
        <dbReference type="Proteomes" id="UP000050523"/>
    </source>
</evidence>
<gene>
    <name evidence="1" type="ORF">ALO43_200406</name>
</gene>
<proteinExistence type="predicted"/>
<comment type="caution">
    <text evidence="1">The sequence shown here is derived from an EMBL/GenBank/DDBJ whole genome shotgun (WGS) entry which is preliminary data.</text>
</comment>
<organism evidence="1 2">
    <name type="scientific">Pseudomonas tremae</name>
    <dbReference type="NCBI Taxonomy" id="200454"/>
    <lineage>
        <taxon>Bacteria</taxon>
        <taxon>Pseudomonadati</taxon>
        <taxon>Pseudomonadota</taxon>
        <taxon>Gammaproteobacteria</taxon>
        <taxon>Pseudomonadales</taxon>
        <taxon>Pseudomonadaceae</taxon>
        <taxon>Pseudomonas</taxon>
    </lineage>
</organism>
<sequence>MVTRTECRCAVNMDGTKHMDSSLPVVQLKESHALALDTTDKPLGGSYTLVVAPSARTSPGDKVKVAWQGFSSDGFRDELFSDEHIVTASDQVLSWALESSYVSFIGDGTAQMSYRVEYSDDPGEFFDSDIQTIDIKPTSAPRLTAFSIDNNTGGPVDPVDYPQGMNLNVDVYPDIQVGDCVLCYIQGGPGEPQVIDYLLIDQSIIDKGTFQFTVEQPWLEKNINERAVFEYQYARYGKAESSYALNIEIKEAYLSMPPIIEGAEPGAPGPPVRSHKKVPSQGYISAMSLRAGARVRIPPSEELMDGDTVEVQWQGFGTSGQYVTSVSEPEDERLFLIPASAVPANMGKHVNVLYRINRPGKTLITSEVFILLITPLPTHNYTTVQCSCTDIGRLLLNCVPESGAVVTLRKWVFMAPGQRVTIEANSGTSEWPLSDFPITQTHIDQGQITATLSKSFLTQLGVGARLILNVSVSFDDGNSFTRFPAVSLVLAIKQPGDNDVESDVCVQPHAVDYATTGMSKKQMIEWMQVKPRTMGWGAILAFNQKDTNTVLLQEYISRFSTGDYLDPIEKYIATTATTGQFITGYQMDCPRLSFETANIDRETADAKLTMNVVGGTQVTFNHIPGGKEPTRIGIIDPLNGPVLTMDLELVDVPGSIDSAGKVVLDLSKSSNFSLSFSDFILEQEVGGLFFQEYFESLPDSKRVVTISEITKHSDDVIKPETFKLRTQAAPGSKERNAGNYGDGSVLVLVAMENEKSGGNPGADFPYLIPNDTQNSAILLISNKLLLEATIGEAMVMVGLIDPGAWTIEPESAESFKIIHPQAPHFHTFISFFDHGQFNCKTETTYNTSDAGADRSAVGRIQNGKIHLGLNISSPKGVNTAIGAEGWPASKHAYNDVKTDISKSCGYEVDRASHMITPTGLTSMSSAVSFPIHKPPPVNDGDAQQAFRKVESQFVSTLKSMYEDDLDWILKKLPDINIFALQSILFKSGDSIAFDEVALPGDMAVFGHLGPTVTHFSISPLEAVVGLGDTLPFTTTPSTSGVAWTVKRIAGETGFPGGVTKDGVYEAPPSLGGAPFIRVKVTATVGSYSSSALVSVVVSDITVNPVIQTCGAHQKRSLSAGSRGADTLTWTLKTPSNGGHLLNEVGFENTYTAPTPAADVPYFVEEVVVETKAGKKKSSYLVVLNAPSALNIMRDFSYSSVERTKLIVKAGVTLLKPEEITWEIILGSGSIDNGVYTPPSPLEHNFVLIVVRHTMFTSLIGSILIPLPLFDYPEDTAPLTPEFMPAYRPI</sequence>